<dbReference type="Proteomes" id="UP000308600">
    <property type="component" value="Unassembled WGS sequence"/>
</dbReference>
<dbReference type="EMBL" id="ML208306">
    <property type="protein sequence ID" value="TFK70858.1"/>
    <property type="molecule type" value="Genomic_DNA"/>
</dbReference>
<sequence length="425" mass="46779">MTSTLPIFESVLTVPELFEKYINYSNTSDQPMNTDFTPLDVIDHDPMCGTKQPVLSRDASESDNQCSDETDSNDGYSDWFGTWSRSPTPFTPLSTAPQSPTLSNQSTFPQSDYFTFSPTLYNFSIPPTCVFSDELLIGALNIDSDHVIPPSPSPLPSSGLLDVDHVRSLRSPSLPPPVTPTPPPISTPTLANFDKASQVPKPEEGAGGQRIQGASPSPSCSSSSLKRKRDDKDVDHLDSQPERKPKQEQEEDGSLVVHNEPGSPLSSFSESDMDADSDYADADIDGGDDDSDYDDGHSTSRRPLAKRRRTPPLSHSPSPTPSSQSSSKCPSPSLSIVKSKGIRKRRGGRAKCSFCSETFTRDADRVRHEIKHSEAEAPESLQERTCIHCDKVLARRDARLRHEKDSCDVNPDSKKNKRRTKHSYL</sequence>
<organism evidence="1 2">
    <name type="scientific">Pluteus cervinus</name>
    <dbReference type="NCBI Taxonomy" id="181527"/>
    <lineage>
        <taxon>Eukaryota</taxon>
        <taxon>Fungi</taxon>
        <taxon>Dikarya</taxon>
        <taxon>Basidiomycota</taxon>
        <taxon>Agaricomycotina</taxon>
        <taxon>Agaricomycetes</taxon>
        <taxon>Agaricomycetidae</taxon>
        <taxon>Agaricales</taxon>
        <taxon>Pluteineae</taxon>
        <taxon>Pluteaceae</taxon>
        <taxon>Pluteus</taxon>
    </lineage>
</organism>
<evidence type="ECO:0000313" key="2">
    <source>
        <dbReference type="Proteomes" id="UP000308600"/>
    </source>
</evidence>
<name>A0ACD3AYN2_9AGAR</name>
<keyword evidence="2" id="KW-1185">Reference proteome</keyword>
<evidence type="ECO:0000313" key="1">
    <source>
        <dbReference type="EMBL" id="TFK70858.1"/>
    </source>
</evidence>
<reference evidence="1 2" key="1">
    <citation type="journal article" date="2019" name="Nat. Ecol. Evol.">
        <title>Megaphylogeny resolves global patterns of mushroom evolution.</title>
        <authorList>
            <person name="Varga T."/>
            <person name="Krizsan K."/>
            <person name="Foldi C."/>
            <person name="Dima B."/>
            <person name="Sanchez-Garcia M."/>
            <person name="Sanchez-Ramirez S."/>
            <person name="Szollosi G.J."/>
            <person name="Szarkandi J.G."/>
            <person name="Papp V."/>
            <person name="Albert L."/>
            <person name="Andreopoulos W."/>
            <person name="Angelini C."/>
            <person name="Antonin V."/>
            <person name="Barry K.W."/>
            <person name="Bougher N.L."/>
            <person name="Buchanan P."/>
            <person name="Buyck B."/>
            <person name="Bense V."/>
            <person name="Catcheside P."/>
            <person name="Chovatia M."/>
            <person name="Cooper J."/>
            <person name="Damon W."/>
            <person name="Desjardin D."/>
            <person name="Finy P."/>
            <person name="Geml J."/>
            <person name="Haridas S."/>
            <person name="Hughes K."/>
            <person name="Justo A."/>
            <person name="Karasinski D."/>
            <person name="Kautmanova I."/>
            <person name="Kiss B."/>
            <person name="Kocsube S."/>
            <person name="Kotiranta H."/>
            <person name="LaButti K.M."/>
            <person name="Lechner B.E."/>
            <person name="Liimatainen K."/>
            <person name="Lipzen A."/>
            <person name="Lukacs Z."/>
            <person name="Mihaltcheva S."/>
            <person name="Morgado L.N."/>
            <person name="Niskanen T."/>
            <person name="Noordeloos M.E."/>
            <person name="Ohm R.A."/>
            <person name="Ortiz-Santana B."/>
            <person name="Ovrebo C."/>
            <person name="Racz N."/>
            <person name="Riley R."/>
            <person name="Savchenko A."/>
            <person name="Shiryaev A."/>
            <person name="Soop K."/>
            <person name="Spirin V."/>
            <person name="Szebenyi C."/>
            <person name="Tomsovsky M."/>
            <person name="Tulloss R.E."/>
            <person name="Uehling J."/>
            <person name="Grigoriev I.V."/>
            <person name="Vagvolgyi C."/>
            <person name="Papp T."/>
            <person name="Martin F.M."/>
            <person name="Miettinen O."/>
            <person name="Hibbett D.S."/>
            <person name="Nagy L.G."/>
        </authorList>
    </citation>
    <scope>NUCLEOTIDE SEQUENCE [LARGE SCALE GENOMIC DNA]</scope>
    <source>
        <strain evidence="1 2">NL-1719</strain>
    </source>
</reference>
<accession>A0ACD3AYN2</accession>
<protein>
    <submittedName>
        <fullName evidence="1">Uncharacterized protein</fullName>
    </submittedName>
</protein>
<proteinExistence type="predicted"/>
<gene>
    <name evidence="1" type="ORF">BDN72DRAFT_958481</name>
</gene>